<feature type="chain" id="PRO_5006189172" description="Cadherin domain-containing protein" evidence="3">
    <location>
        <begin position="27"/>
        <end position="1902"/>
    </location>
</feature>
<feature type="compositionally biased region" description="Polar residues" evidence="2">
    <location>
        <begin position="494"/>
        <end position="507"/>
    </location>
</feature>
<dbReference type="SUPFAM" id="SSF49265">
    <property type="entry name" value="Fibronectin type III"/>
    <property type="match status" value="1"/>
</dbReference>
<gene>
    <name evidence="5" type="ORF">AAY42_02735</name>
</gene>
<keyword evidence="1 3" id="KW-0732">Signal</keyword>
<protein>
    <recommendedName>
        <fullName evidence="4">Cadherin domain-containing protein</fullName>
    </recommendedName>
</protein>
<dbReference type="PATRIC" id="fig|1547436.3.peg.570"/>
<dbReference type="InterPro" id="IPR026444">
    <property type="entry name" value="Secre_tail"/>
</dbReference>
<dbReference type="Pfam" id="PF18962">
    <property type="entry name" value="Por_Secre_tail"/>
    <property type="match status" value="1"/>
</dbReference>
<dbReference type="InterPro" id="IPR028974">
    <property type="entry name" value="TSP_type-3_rpt"/>
</dbReference>
<evidence type="ECO:0000256" key="1">
    <source>
        <dbReference type="ARBA" id="ARBA00022729"/>
    </source>
</evidence>
<dbReference type="Pfam" id="PF07581">
    <property type="entry name" value="Glug"/>
    <property type="match status" value="1"/>
</dbReference>
<name>A0A0Q1CDX8_9FLAO</name>
<proteinExistence type="predicted"/>
<feature type="compositionally biased region" description="Acidic residues" evidence="2">
    <location>
        <begin position="78"/>
        <end position="87"/>
    </location>
</feature>
<keyword evidence="6" id="KW-1185">Reference proteome</keyword>
<dbReference type="GO" id="GO:0016020">
    <property type="term" value="C:membrane"/>
    <property type="evidence" value="ECO:0007669"/>
    <property type="project" value="InterPro"/>
</dbReference>
<evidence type="ECO:0000313" key="6">
    <source>
        <dbReference type="Proteomes" id="UP000050827"/>
    </source>
</evidence>
<evidence type="ECO:0000259" key="4">
    <source>
        <dbReference type="PROSITE" id="PS50268"/>
    </source>
</evidence>
<dbReference type="SUPFAM" id="SSF103647">
    <property type="entry name" value="TSP type-3 repeat"/>
    <property type="match status" value="1"/>
</dbReference>
<dbReference type="PROSITE" id="PS50268">
    <property type="entry name" value="CADHERIN_2"/>
    <property type="match status" value="1"/>
</dbReference>
<dbReference type="STRING" id="346185.AAY42_02735"/>
<dbReference type="InterPro" id="IPR036116">
    <property type="entry name" value="FN3_sf"/>
</dbReference>
<feature type="signal peptide" evidence="3">
    <location>
        <begin position="1"/>
        <end position="26"/>
    </location>
</feature>
<dbReference type="Proteomes" id="UP000050827">
    <property type="component" value="Unassembled WGS sequence"/>
</dbReference>
<sequence>MKSNPIKLYQKGIVLFLFALPVLTTAQTNASQPSGSGTSGDPYQISSLAHLSWLAQSIGAWSSYFEQTTDIDASETQYWDDSDDNNDGDLYNDPNDLTSDGNNEGFSPIGNNSTRFEGIYDGQGHIVDGLFIDRPVTDYVGFIGRSNYITIGSDSSSILDLGITNCNITGEDQVGALVGLSKHNIIGCYATGMVFGDQIVGGLLGESNQNIEKSYTMVAVSGSFMVGGLVGFSNESIENSYATGAVSGPFYVGGLIGNSFFGENDIFWDTDTSGQSTSGGDAVGKTTAEMQLEETFTNWDFSTIWKIDGLNNGGYPYLQWQQFDPEVTTAPVSDISQTTVTANGSLDNLGNPGATDHGFELSTTSDFSSGTTIFGPGAPSATGNYTQAFSGLSAGTTYYVRAYATNSAGTVYGTVESFTTHIVPTSYTAPSGSGTEADPYQISNLQELLWISQTPDSWDTYYEQTADIDATATQFLDDSDDNNDGDPYNDPNDLTSDGNNEGFSPIGNNSTRFEGIYDGQGHIVDGLFIDRPGTDRVGFIGRSNYITIGSDSSTILDLGITNCSITGEDEVGSLVGSSQHNIIRCYATGTVEGDRYVGGLIGQSHRSIENSFSRASVSCPDEVGGLVGQSTRDIENSFSTGVVSGSSFVGGLVGLQTNVSTDCFWDTQTSGQSSSHGSEVGKTTSEMQQQTTFTNWDFSTVWKIDGINNDGYPYLQWQQFDPGVTTAAVSDISQTTVTANGSLDNLGNPSATDHGFDIGLDANFDFKATYSLGAPSSTGNFSLAITNLQPNTENFIRSWVSSDSGTIYGETVSFTTHIVPTSYTTPSGTGTQADPYQISNLQELLWISQTPDSWDMYFAQTADIDATATQFLDDADDNNDGDLYNDPNDLTSDGNNEGFSPIGNNTIPFAGHYDGFGYALNNFYINRTTQDIVGLFGQIISFESTLANIQMLNVAITGADIVGGLVGFNAAQITNVHVSGQVSGGMGVGGIVGYSAYEVEINGGDVTHTKSSISISYSSADVSGTSHTGGLVGYNTGNITNSYGSGNVNGDTTVGGLIGTNELGDIENTFSISTVDGTTDVGGLIGKELTSIDLGGFTFLTGGTTDSFWNTESSMQGTSAAGNGKTTAEMQQQATFTNWDFGTIWKIDGINNNGYPYLQWQQFDPEVTTLAVSDLTATSVTVNGAMENLGNPQVTEHGLQLGEDAGFITKGTIVLGAPLDTGNFIAGFSELDQNTTYYVRAFVKDAFDVIHYGDTVEFTTLTDITAPTPSLQNVPAVVDGPFTLELVFDEEVRDLSPSPITVAPDANGLSMATLGDLVTVIEGFSYTIEVTPTIEGELRFSNENVGMARDLAGNNSNPLEEVTVIYDISAPELQSITLSSNNAGSASFARAGDEVYLDFESDEPLMDAIGNIHSTVVTFFNVETNLWRGILPITESALEGNVTFELFVTDLYDNGLFVENTLDGSAVTVDVTAPTVVCQPMTIALDDSGNATISEEDIDNGSFDANAIVSRSIDVTAFTCEDLGENEVNLTVTDVAGNSSSCSSVVTVVDNVLPVVLTTDMAIVLDASATAQITAEDIDNGSSDNCGISTLQLDIDSFTADDLGENIVTLTAIDSSGNSISGTATVTVSVLDDDGDGVPNFEDDCPDTPNGTAVDGTGCTIPELEINDFVVEMLIASCAESADGALTISAINTDFGYEVSFEGLDTFGLNVSEGFSTIIENLSAGSYNICFAIAGFPQTEVCTTAVITEPEPLLVTNTFNTESGALELSLSGSNAYTITLNDEDFDVTGNSFSTVLSDTLTNLRVSTGFDCQGIYEEELIVSEEMLYGPNPTDGILNIYIPGTDTQVRIAVHNFSGNMVLLSDYEVTENRMLELDLGLLSAGTYMISIEGETVQEAFKIVRL</sequence>
<organism evidence="5 6">
    <name type="scientific">Flagellimonas eckloniae</name>
    <dbReference type="NCBI Taxonomy" id="346185"/>
    <lineage>
        <taxon>Bacteria</taxon>
        <taxon>Pseudomonadati</taxon>
        <taxon>Bacteroidota</taxon>
        <taxon>Flavobacteriia</taxon>
        <taxon>Flavobacteriales</taxon>
        <taxon>Flavobacteriaceae</taxon>
        <taxon>Flagellimonas</taxon>
    </lineage>
</organism>
<dbReference type="OrthoDB" id="9805017at2"/>
<feature type="region of interest" description="Disordered" evidence="2">
    <location>
        <begin position="77"/>
        <end position="108"/>
    </location>
</feature>
<dbReference type="NCBIfam" id="TIGR04183">
    <property type="entry name" value="Por_Secre_tail"/>
    <property type="match status" value="1"/>
</dbReference>
<dbReference type="GO" id="GO:0007156">
    <property type="term" value="P:homophilic cell adhesion via plasma membrane adhesion molecules"/>
    <property type="evidence" value="ECO:0007669"/>
    <property type="project" value="InterPro"/>
</dbReference>
<comment type="caution">
    <text evidence="5">The sequence shown here is derived from an EMBL/GenBank/DDBJ whole genome shotgun (WGS) entry which is preliminary data.</text>
</comment>
<dbReference type="InterPro" id="IPR002126">
    <property type="entry name" value="Cadherin-like_dom"/>
</dbReference>
<dbReference type="Gene3D" id="2.160.20.110">
    <property type="match status" value="3"/>
</dbReference>
<dbReference type="InterPro" id="IPR011493">
    <property type="entry name" value="GLUG"/>
</dbReference>
<reference evidence="5 6" key="1">
    <citation type="submission" date="2015-04" db="EMBL/GenBank/DDBJ databases">
        <title>Complete genome of flavobacterium.</title>
        <authorList>
            <person name="Kwon Y.M."/>
            <person name="Kim S.-J."/>
        </authorList>
    </citation>
    <scope>NUCLEOTIDE SEQUENCE [LARGE SCALE GENOMIC DNA]</scope>
    <source>
        <strain evidence="5 6">DK169</strain>
    </source>
</reference>
<feature type="compositionally biased region" description="Polar residues" evidence="2">
    <location>
        <begin position="97"/>
        <end position="108"/>
    </location>
</feature>
<feature type="region of interest" description="Disordered" evidence="2">
    <location>
        <begin position="475"/>
        <end position="507"/>
    </location>
</feature>
<dbReference type="GO" id="GO:0005509">
    <property type="term" value="F:calcium ion binding"/>
    <property type="evidence" value="ECO:0007669"/>
    <property type="project" value="InterPro"/>
</dbReference>
<feature type="domain" description="Cadherin" evidence="4">
    <location>
        <begin position="1578"/>
        <end position="1641"/>
    </location>
</feature>
<evidence type="ECO:0000256" key="3">
    <source>
        <dbReference type="SAM" id="SignalP"/>
    </source>
</evidence>
<dbReference type="RefSeq" id="WP_055392474.1">
    <property type="nucleotide sequence ID" value="NZ_LCTZ01000002.1"/>
</dbReference>
<evidence type="ECO:0000256" key="2">
    <source>
        <dbReference type="SAM" id="MobiDB-lite"/>
    </source>
</evidence>
<evidence type="ECO:0000313" key="5">
    <source>
        <dbReference type="EMBL" id="KQC28929.1"/>
    </source>
</evidence>
<dbReference type="EMBL" id="LCTZ01000002">
    <property type="protein sequence ID" value="KQC28929.1"/>
    <property type="molecule type" value="Genomic_DNA"/>
</dbReference>
<accession>A0A0Q1CDX8</accession>